<sequence>MTDGSKGHSLVQKPAPLRARSAPRNVYRYWGNVLLTTLLIGYSLFFIWTVLVPLLDDDTPLKKLIPNPLLIILPSIASGTVVVACLAALSRLFLISVKNISRFTTSLEKWNTALGPLFLISVLTASH</sequence>
<keyword evidence="1" id="KW-0472">Membrane</keyword>
<gene>
    <name evidence="2" type="ORF">BV898_01171</name>
</gene>
<organism evidence="2 3">
    <name type="scientific">Hypsibius exemplaris</name>
    <name type="common">Freshwater tardigrade</name>
    <dbReference type="NCBI Taxonomy" id="2072580"/>
    <lineage>
        <taxon>Eukaryota</taxon>
        <taxon>Metazoa</taxon>
        <taxon>Ecdysozoa</taxon>
        <taxon>Tardigrada</taxon>
        <taxon>Eutardigrada</taxon>
        <taxon>Parachela</taxon>
        <taxon>Hypsibioidea</taxon>
        <taxon>Hypsibiidae</taxon>
        <taxon>Hypsibius</taxon>
    </lineage>
</organism>
<feature type="transmembrane region" description="Helical" evidence="1">
    <location>
        <begin position="71"/>
        <end position="94"/>
    </location>
</feature>
<evidence type="ECO:0000256" key="1">
    <source>
        <dbReference type="SAM" id="Phobius"/>
    </source>
</evidence>
<reference evidence="3" key="1">
    <citation type="submission" date="2017-01" db="EMBL/GenBank/DDBJ databases">
        <title>Comparative genomics of anhydrobiosis in the tardigrade Hypsibius dujardini.</title>
        <authorList>
            <person name="Yoshida Y."/>
            <person name="Koutsovoulos G."/>
            <person name="Laetsch D."/>
            <person name="Stevens L."/>
            <person name="Kumar S."/>
            <person name="Horikawa D."/>
            <person name="Ishino K."/>
            <person name="Komine S."/>
            <person name="Tomita M."/>
            <person name="Blaxter M."/>
            <person name="Arakawa K."/>
        </authorList>
    </citation>
    <scope>NUCLEOTIDE SEQUENCE [LARGE SCALE GENOMIC DNA]</scope>
    <source>
        <strain evidence="3">Z151</strain>
    </source>
</reference>
<evidence type="ECO:0000313" key="2">
    <source>
        <dbReference type="EMBL" id="OQV24961.1"/>
    </source>
</evidence>
<dbReference type="Proteomes" id="UP000192578">
    <property type="component" value="Unassembled WGS sequence"/>
</dbReference>
<feature type="transmembrane region" description="Helical" evidence="1">
    <location>
        <begin position="29"/>
        <end position="51"/>
    </location>
</feature>
<evidence type="ECO:0000313" key="3">
    <source>
        <dbReference type="Proteomes" id="UP000192578"/>
    </source>
</evidence>
<dbReference type="EMBL" id="MTYJ01000004">
    <property type="protein sequence ID" value="OQV24961.1"/>
    <property type="molecule type" value="Genomic_DNA"/>
</dbReference>
<comment type="caution">
    <text evidence="2">The sequence shown here is derived from an EMBL/GenBank/DDBJ whole genome shotgun (WGS) entry which is preliminary data.</text>
</comment>
<keyword evidence="1" id="KW-1133">Transmembrane helix</keyword>
<dbReference type="AlphaFoldDB" id="A0A1W0XCG6"/>
<name>A0A1W0XCG6_HYPEX</name>
<evidence type="ECO:0008006" key="4">
    <source>
        <dbReference type="Google" id="ProtNLM"/>
    </source>
</evidence>
<protein>
    <recommendedName>
        <fullName evidence="4">Dolichol phosphate-mannose biosynthesis regulatory protein</fullName>
    </recommendedName>
</protein>
<proteinExistence type="predicted"/>
<accession>A0A1W0XCG6</accession>
<keyword evidence="3" id="KW-1185">Reference proteome</keyword>
<keyword evidence="1" id="KW-0812">Transmembrane</keyword>